<gene>
    <name evidence="4" type="ORF">EPI10_019699</name>
</gene>
<evidence type="ECO:0000259" key="3">
    <source>
        <dbReference type="PROSITE" id="PS50127"/>
    </source>
</evidence>
<name>A0A5B6WC24_9ROSI</name>
<keyword evidence="2" id="KW-0472">Membrane</keyword>
<proteinExistence type="predicted"/>
<accession>A0A5B6WC24</accession>
<comment type="caution">
    <text evidence="4">The sequence shown here is derived from an EMBL/GenBank/DDBJ whole genome shotgun (WGS) entry which is preliminary data.</text>
</comment>
<feature type="domain" description="UBC core" evidence="3">
    <location>
        <begin position="5"/>
        <end position="199"/>
    </location>
</feature>
<feature type="compositionally biased region" description="Polar residues" evidence="1">
    <location>
        <begin position="201"/>
        <end position="217"/>
    </location>
</feature>
<organism evidence="4 5">
    <name type="scientific">Gossypium australe</name>
    <dbReference type="NCBI Taxonomy" id="47621"/>
    <lineage>
        <taxon>Eukaryota</taxon>
        <taxon>Viridiplantae</taxon>
        <taxon>Streptophyta</taxon>
        <taxon>Embryophyta</taxon>
        <taxon>Tracheophyta</taxon>
        <taxon>Spermatophyta</taxon>
        <taxon>Magnoliopsida</taxon>
        <taxon>eudicotyledons</taxon>
        <taxon>Gunneridae</taxon>
        <taxon>Pentapetalae</taxon>
        <taxon>rosids</taxon>
        <taxon>malvids</taxon>
        <taxon>Malvales</taxon>
        <taxon>Malvaceae</taxon>
        <taxon>Malvoideae</taxon>
        <taxon>Gossypium</taxon>
    </lineage>
</organism>
<reference evidence="5" key="1">
    <citation type="journal article" date="2019" name="Plant Biotechnol. J.">
        <title>Genome sequencing of the Australian wild diploid species Gossypium australe highlights disease resistance and delayed gland morphogenesis.</title>
        <authorList>
            <person name="Cai Y."/>
            <person name="Cai X."/>
            <person name="Wang Q."/>
            <person name="Wang P."/>
            <person name="Zhang Y."/>
            <person name="Cai C."/>
            <person name="Xu Y."/>
            <person name="Wang K."/>
            <person name="Zhou Z."/>
            <person name="Wang C."/>
            <person name="Geng S."/>
            <person name="Li B."/>
            <person name="Dong Q."/>
            <person name="Hou Y."/>
            <person name="Wang H."/>
            <person name="Ai P."/>
            <person name="Liu Z."/>
            <person name="Yi F."/>
            <person name="Sun M."/>
            <person name="An G."/>
            <person name="Cheng J."/>
            <person name="Zhang Y."/>
            <person name="Shi Q."/>
            <person name="Xie Y."/>
            <person name="Shi X."/>
            <person name="Chang Y."/>
            <person name="Huang F."/>
            <person name="Chen Y."/>
            <person name="Hong S."/>
            <person name="Mi L."/>
            <person name="Sun Q."/>
            <person name="Zhang L."/>
            <person name="Zhou B."/>
            <person name="Peng R."/>
            <person name="Zhang X."/>
            <person name="Liu F."/>
        </authorList>
    </citation>
    <scope>NUCLEOTIDE SEQUENCE [LARGE SCALE GENOMIC DNA]</scope>
    <source>
        <strain evidence="5">cv. PA1801</strain>
    </source>
</reference>
<dbReference type="AlphaFoldDB" id="A0A5B6WC24"/>
<dbReference type="OrthoDB" id="1158011at2759"/>
<keyword evidence="2" id="KW-1133">Transmembrane helix</keyword>
<evidence type="ECO:0000313" key="5">
    <source>
        <dbReference type="Proteomes" id="UP000325315"/>
    </source>
</evidence>
<dbReference type="InterPro" id="IPR050113">
    <property type="entry name" value="Ub_conjugating_enzyme"/>
</dbReference>
<keyword evidence="2" id="KW-0812">Transmembrane</keyword>
<feature type="compositionally biased region" description="Basic and acidic residues" evidence="1">
    <location>
        <begin position="218"/>
        <end position="232"/>
    </location>
</feature>
<dbReference type="Gene3D" id="3.10.110.10">
    <property type="entry name" value="Ubiquitin Conjugating Enzyme"/>
    <property type="match status" value="1"/>
</dbReference>
<evidence type="ECO:0000313" key="4">
    <source>
        <dbReference type="EMBL" id="KAA3479160.1"/>
    </source>
</evidence>
<evidence type="ECO:0000256" key="2">
    <source>
        <dbReference type="SAM" id="Phobius"/>
    </source>
</evidence>
<dbReference type="SMART" id="SM00212">
    <property type="entry name" value="UBCc"/>
    <property type="match status" value="1"/>
</dbReference>
<dbReference type="PANTHER" id="PTHR24067">
    <property type="entry name" value="UBIQUITIN-CONJUGATING ENZYME E2"/>
    <property type="match status" value="1"/>
</dbReference>
<dbReference type="Pfam" id="PF00179">
    <property type="entry name" value="UQ_con"/>
    <property type="match status" value="1"/>
</dbReference>
<dbReference type="SUPFAM" id="SSF54495">
    <property type="entry name" value="UBC-like"/>
    <property type="match status" value="1"/>
</dbReference>
<evidence type="ECO:0000256" key="1">
    <source>
        <dbReference type="SAM" id="MobiDB-lite"/>
    </source>
</evidence>
<dbReference type="CDD" id="cd23799">
    <property type="entry name" value="UBCc_UBE2J"/>
    <property type="match status" value="1"/>
</dbReference>
<feature type="region of interest" description="Disordered" evidence="1">
    <location>
        <begin position="201"/>
        <end position="232"/>
    </location>
</feature>
<dbReference type="Proteomes" id="UP000325315">
    <property type="component" value="Unassembled WGS sequence"/>
</dbReference>
<dbReference type="PROSITE" id="PS50127">
    <property type="entry name" value="UBC_2"/>
    <property type="match status" value="1"/>
</dbReference>
<dbReference type="EMBL" id="SMMG02000003">
    <property type="protein sequence ID" value="KAA3479160.1"/>
    <property type="molecule type" value="Genomic_DNA"/>
</dbReference>
<keyword evidence="5" id="KW-1185">Reference proteome</keyword>
<dbReference type="InterPro" id="IPR016135">
    <property type="entry name" value="UBQ-conjugating_enzyme/RWD"/>
</dbReference>
<sequence length="267" mass="30283">MAEKSCVKRLQKEYRALCKEPVSHVVARPSPSDILEWHYVLEGSEGTPFAGGYYYGKIKFPPEYPYKPPGITMITPNGRFMTQKKICLSMSDFHPESWNPMWSHTHRASIFHGETWSLSCVLIHLNSSFDKLQVLLACIGNMPLNQAAFLLQMDNSPTTGSVNTTAAEKQRLAKTSLSFNCKNPTFRKLFPEYVDKYNKQQQLISEHSSPESPQGENSKPKTEKLVDSSGEDVKKVIPRRKQPFPTWMMLLLVSVFGIVMALPLLQL</sequence>
<feature type="transmembrane region" description="Helical" evidence="2">
    <location>
        <begin position="244"/>
        <end position="265"/>
    </location>
</feature>
<protein>
    <submittedName>
        <fullName evidence="4">Ubiquitin-conjugating enzyme E2 34-like</fullName>
    </submittedName>
</protein>
<dbReference type="InterPro" id="IPR000608">
    <property type="entry name" value="UBC"/>
</dbReference>